<accession>A0A157SI44</accession>
<organism evidence="1 2">
    <name type="scientific">Bordetella ansorpii</name>
    <dbReference type="NCBI Taxonomy" id="288768"/>
    <lineage>
        <taxon>Bacteria</taxon>
        <taxon>Pseudomonadati</taxon>
        <taxon>Pseudomonadota</taxon>
        <taxon>Betaproteobacteria</taxon>
        <taxon>Burkholderiales</taxon>
        <taxon>Alcaligenaceae</taxon>
        <taxon>Bordetella</taxon>
    </lineage>
</organism>
<protein>
    <submittedName>
        <fullName evidence="1">Uncharacterized protein</fullName>
    </submittedName>
</protein>
<gene>
    <name evidence="1" type="ORF">SAMEA3906486_02918</name>
</gene>
<proteinExistence type="predicted"/>
<sequence length="236" mass="25747">MNWCPRPESNRHALRRGIFFPLRLSPPPSPKKRRSWAGARLHHSLSAVGARRLLSTPSEEPFGSRAWLGISSDLRPGPSPSLTGFTSGVSPGGLKFGLSPLRLPISPLGHDARCYFNYLLLTGSQLASSWLLADSWLEMQASRSRGDLSLNPLSHAAWQAVTSSKNYVEVPIFESPASTNFTTRAASARGLPRQAPLGPDGRGKRCEAVDYKQTFPRCPARPALFCLPPRNPPSTP</sequence>
<name>A0A157SI44_9BORD</name>
<reference evidence="1 2" key="1">
    <citation type="submission" date="2016-04" db="EMBL/GenBank/DDBJ databases">
        <authorList>
            <consortium name="Pathogen Informatics"/>
        </authorList>
    </citation>
    <scope>NUCLEOTIDE SEQUENCE [LARGE SCALE GENOMIC DNA]</scope>
    <source>
        <strain evidence="1 2">H050680373</strain>
    </source>
</reference>
<dbReference type="AlphaFoldDB" id="A0A157SI44"/>
<evidence type="ECO:0000313" key="2">
    <source>
        <dbReference type="Proteomes" id="UP000076848"/>
    </source>
</evidence>
<dbReference type="STRING" id="288768.SAMEA3906486_02918"/>
<evidence type="ECO:0000313" key="1">
    <source>
        <dbReference type="EMBL" id="SAI70140.1"/>
    </source>
</evidence>
<dbReference type="Proteomes" id="UP000076848">
    <property type="component" value="Unassembled WGS sequence"/>
</dbReference>
<dbReference type="EMBL" id="FKIF01000006">
    <property type="protein sequence ID" value="SAI70140.1"/>
    <property type="molecule type" value="Genomic_DNA"/>
</dbReference>
<keyword evidence="2" id="KW-1185">Reference proteome</keyword>